<dbReference type="EMBL" id="JAVREY010000109">
    <property type="protein sequence ID" value="MDT0469436.1"/>
    <property type="molecule type" value="Genomic_DNA"/>
</dbReference>
<name>A0ABU2U894_9ACTN</name>
<comment type="caution">
    <text evidence="2">The sequence shown here is derived from an EMBL/GenBank/DDBJ whole genome shotgun (WGS) entry which is preliminary data.</text>
</comment>
<protein>
    <submittedName>
        <fullName evidence="2">VOC family protein</fullName>
    </submittedName>
</protein>
<dbReference type="PANTHER" id="PTHR35006:SF2">
    <property type="entry name" value="GLYOXALASE FAMILY PROTEIN (AFU_ORTHOLOGUE AFUA_5G14830)"/>
    <property type="match status" value="1"/>
</dbReference>
<evidence type="ECO:0000259" key="1">
    <source>
        <dbReference type="PROSITE" id="PS51819"/>
    </source>
</evidence>
<reference evidence="3" key="1">
    <citation type="submission" date="2023-07" db="EMBL/GenBank/DDBJ databases">
        <title>30 novel species of actinomycetes from the DSMZ collection.</title>
        <authorList>
            <person name="Nouioui I."/>
        </authorList>
    </citation>
    <scope>NUCLEOTIDE SEQUENCE [LARGE SCALE GENOMIC DNA]</scope>
    <source>
        <strain evidence="3">DSM 41699</strain>
    </source>
</reference>
<organism evidence="2 3">
    <name type="scientific">Streptomyces gibsoniae</name>
    <dbReference type="NCBI Taxonomy" id="3075529"/>
    <lineage>
        <taxon>Bacteria</taxon>
        <taxon>Bacillati</taxon>
        <taxon>Actinomycetota</taxon>
        <taxon>Actinomycetes</taxon>
        <taxon>Kitasatosporales</taxon>
        <taxon>Streptomycetaceae</taxon>
        <taxon>Streptomyces</taxon>
    </lineage>
</organism>
<dbReference type="Gene3D" id="3.10.180.10">
    <property type="entry name" value="2,3-Dihydroxybiphenyl 1,2-Dioxygenase, domain 1"/>
    <property type="match status" value="1"/>
</dbReference>
<keyword evidence="3" id="KW-1185">Reference proteome</keyword>
<proteinExistence type="predicted"/>
<dbReference type="RefSeq" id="WP_311700866.1">
    <property type="nucleotide sequence ID" value="NZ_JAVREY010000109.1"/>
</dbReference>
<dbReference type="Proteomes" id="UP001183809">
    <property type="component" value="Unassembled WGS sequence"/>
</dbReference>
<feature type="domain" description="VOC" evidence="1">
    <location>
        <begin position="1"/>
        <end position="134"/>
    </location>
</feature>
<dbReference type="SUPFAM" id="SSF54593">
    <property type="entry name" value="Glyoxalase/Bleomycin resistance protein/Dihydroxybiphenyl dioxygenase"/>
    <property type="match status" value="1"/>
</dbReference>
<dbReference type="PROSITE" id="PS51819">
    <property type="entry name" value="VOC"/>
    <property type="match status" value="1"/>
</dbReference>
<accession>A0ABU2U894</accession>
<gene>
    <name evidence="2" type="ORF">RM764_41900</name>
</gene>
<dbReference type="InterPro" id="IPR037523">
    <property type="entry name" value="VOC_core"/>
</dbReference>
<dbReference type="Pfam" id="PF00903">
    <property type="entry name" value="Glyoxalase"/>
    <property type="match status" value="1"/>
</dbReference>
<evidence type="ECO:0000313" key="2">
    <source>
        <dbReference type="EMBL" id="MDT0469436.1"/>
    </source>
</evidence>
<sequence>MIDHVYISVKDVSRSRAFYAAALKPLGWREFFEYDSSAGPASVPDLFGLADRSYGSGGAIGNSIWLRKRKPGETGLYLGLVADSPQEVDAAYAAALAAGGQDAGEPALRAYFGPGYYAANVIDLDGNELEFVNKEFNPKRPA</sequence>
<dbReference type="PANTHER" id="PTHR35006">
    <property type="entry name" value="GLYOXALASE FAMILY PROTEIN (AFU_ORTHOLOGUE AFUA_5G14830)"/>
    <property type="match status" value="1"/>
</dbReference>
<dbReference type="InterPro" id="IPR004360">
    <property type="entry name" value="Glyas_Fos-R_dOase_dom"/>
</dbReference>
<dbReference type="InterPro" id="IPR029068">
    <property type="entry name" value="Glyas_Bleomycin-R_OHBP_Dase"/>
</dbReference>
<evidence type="ECO:0000313" key="3">
    <source>
        <dbReference type="Proteomes" id="UP001183809"/>
    </source>
</evidence>